<dbReference type="KEGG" id="masz:C9I28_25435"/>
<evidence type="ECO:0000313" key="1">
    <source>
        <dbReference type="EMBL" id="AVR98600.1"/>
    </source>
</evidence>
<dbReference type="AlphaFoldDB" id="A0A2R4CGK7"/>
<dbReference type="Proteomes" id="UP000240505">
    <property type="component" value="Chromosome"/>
</dbReference>
<sequence length="300" mass="31532">MMSLLPHEPRILDTARQQVLTERCLLPELPALRALFLHLRGGIDATLGQRQPLKLGKPYPLGCCAEISLALQQALRELDPAQLPPAAIAGHAALARFQAAGGTSRRVWGYQRGRGMRHALLVGTLLIDAAQDSSAAGLPPVALTPFAQAGLAPVRDHRHFALLAGTDWQAHVYPNHVLPALAPYAPLVALVPGGSVRLEADAPYMLALARRDGFSSSAAVLAMPSMTAALFGAVADVLAQAGFTVAPDALQGKAAALDLCRQYRDAGARTADARHQATMTALARANEALQVLRVAAQSAG</sequence>
<protein>
    <submittedName>
        <fullName evidence="1">Uncharacterized protein</fullName>
    </submittedName>
</protein>
<gene>
    <name evidence="1" type="ORF">C9I28_25435</name>
</gene>
<proteinExistence type="predicted"/>
<evidence type="ECO:0000313" key="2">
    <source>
        <dbReference type="Proteomes" id="UP000240505"/>
    </source>
</evidence>
<dbReference type="RefSeq" id="WP_107143933.1">
    <property type="nucleotide sequence ID" value="NZ_CP028324.1"/>
</dbReference>
<keyword evidence="2" id="KW-1185">Reference proteome</keyword>
<accession>A0A2R4CGK7</accession>
<reference evidence="1 2" key="1">
    <citation type="submission" date="2018-03" db="EMBL/GenBank/DDBJ databases">
        <title>Massilia armeniaca sp. nov., isolated from desert soil.</title>
        <authorList>
            <person name="Huang H."/>
            <person name="Ren M."/>
        </authorList>
    </citation>
    <scope>NUCLEOTIDE SEQUENCE [LARGE SCALE GENOMIC DNA]</scope>
    <source>
        <strain evidence="1 2">ZMN-3</strain>
    </source>
</reference>
<name>A0A2R4CGK7_9BURK</name>
<dbReference type="EMBL" id="CP028324">
    <property type="protein sequence ID" value="AVR98600.1"/>
    <property type="molecule type" value="Genomic_DNA"/>
</dbReference>
<dbReference type="OrthoDB" id="5573608at2"/>
<organism evidence="1 2">
    <name type="scientific">Pseudoduganella armeniaca</name>
    <dbReference type="NCBI Taxonomy" id="2072590"/>
    <lineage>
        <taxon>Bacteria</taxon>
        <taxon>Pseudomonadati</taxon>
        <taxon>Pseudomonadota</taxon>
        <taxon>Betaproteobacteria</taxon>
        <taxon>Burkholderiales</taxon>
        <taxon>Oxalobacteraceae</taxon>
        <taxon>Telluria group</taxon>
        <taxon>Pseudoduganella</taxon>
    </lineage>
</organism>